<feature type="non-terminal residue" evidence="1">
    <location>
        <position position="1"/>
    </location>
</feature>
<dbReference type="AlphaFoldDB" id="A0A1W0VTF4"/>
<name>A0A1W0VTF4_SORBI</name>
<dbReference type="EMBL" id="CM000769">
    <property type="protein sequence ID" value="OQU76568.1"/>
    <property type="molecule type" value="Genomic_DNA"/>
</dbReference>
<dbReference type="Proteomes" id="UP000000768">
    <property type="component" value="Chromosome 10"/>
</dbReference>
<sequence length="142" mass="16098">KGKIEDKIYPTKKNIIENALCPYGCNEVENVEHLLFKCPYATQEWTAVGFALNQQTNMAQVLLAADNNQLGQVDTEAATILIAIAWNIWLAKNRKVFDNVIIPCSTINDNVVQTLHLSKHRIRKETKEFGYRSIDTYLGTTD</sequence>
<reference evidence="1 2" key="1">
    <citation type="journal article" date="2009" name="Nature">
        <title>The Sorghum bicolor genome and the diversification of grasses.</title>
        <authorList>
            <person name="Paterson A.H."/>
            <person name="Bowers J.E."/>
            <person name="Bruggmann R."/>
            <person name="Dubchak I."/>
            <person name="Grimwood J."/>
            <person name="Gundlach H."/>
            <person name="Haberer G."/>
            <person name="Hellsten U."/>
            <person name="Mitros T."/>
            <person name="Poliakov A."/>
            <person name="Schmutz J."/>
            <person name="Spannagl M."/>
            <person name="Tang H."/>
            <person name="Wang X."/>
            <person name="Wicker T."/>
            <person name="Bharti A.K."/>
            <person name="Chapman J."/>
            <person name="Feltus F.A."/>
            <person name="Gowik U."/>
            <person name="Grigoriev I.V."/>
            <person name="Lyons E."/>
            <person name="Maher C.A."/>
            <person name="Martis M."/>
            <person name="Narechania A."/>
            <person name="Otillar R.P."/>
            <person name="Penning B.W."/>
            <person name="Salamov A.A."/>
            <person name="Wang Y."/>
            <person name="Zhang L."/>
            <person name="Carpita N.C."/>
            <person name="Freeling M."/>
            <person name="Gingle A.R."/>
            <person name="Hash C.T."/>
            <person name="Keller B."/>
            <person name="Klein P."/>
            <person name="Kresovich S."/>
            <person name="McCann M.C."/>
            <person name="Ming R."/>
            <person name="Peterson D.G."/>
            <person name="Mehboob-ur-Rahman"/>
            <person name="Ware D."/>
            <person name="Westhoff P."/>
            <person name="Mayer K.F."/>
            <person name="Messing J."/>
            <person name="Rokhsar D.S."/>
        </authorList>
    </citation>
    <scope>NUCLEOTIDE SEQUENCE [LARGE SCALE GENOMIC DNA]</scope>
    <source>
        <strain evidence="2">cv. BTx623</strain>
    </source>
</reference>
<proteinExistence type="predicted"/>
<feature type="non-terminal residue" evidence="1">
    <location>
        <position position="142"/>
    </location>
</feature>
<evidence type="ECO:0000313" key="2">
    <source>
        <dbReference type="Proteomes" id="UP000000768"/>
    </source>
</evidence>
<dbReference type="Gramene" id="OQU76568">
    <property type="protein sequence ID" value="OQU76568"/>
    <property type="gene ID" value="SORBI_3010G167000"/>
</dbReference>
<reference evidence="2" key="2">
    <citation type="journal article" date="2018" name="Plant J.">
        <title>The Sorghum bicolor reference genome: improved assembly, gene annotations, a transcriptome atlas, and signatures of genome organization.</title>
        <authorList>
            <person name="McCormick R.F."/>
            <person name="Truong S.K."/>
            <person name="Sreedasyam A."/>
            <person name="Jenkins J."/>
            <person name="Shu S."/>
            <person name="Sims D."/>
            <person name="Kennedy M."/>
            <person name="Amirebrahimi M."/>
            <person name="Weers B.D."/>
            <person name="McKinley B."/>
            <person name="Mattison A."/>
            <person name="Morishige D.T."/>
            <person name="Grimwood J."/>
            <person name="Schmutz J."/>
            <person name="Mullet J.E."/>
        </authorList>
    </citation>
    <scope>NUCLEOTIDE SEQUENCE [LARGE SCALE GENOMIC DNA]</scope>
    <source>
        <strain evidence="2">cv. BTx623</strain>
    </source>
</reference>
<accession>A0A1W0VTF4</accession>
<gene>
    <name evidence="1" type="ORF">SORBI_3010G167000</name>
</gene>
<keyword evidence="2" id="KW-1185">Reference proteome</keyword>
<evidence type="ECO:0000313" key="1">
    <source>
        <dbReference type="EMBL" id="OQU76568.1"/>
    </source>
</evidence>
<organism evidence="1 2">
    <name type="scientific">Sorghum bicolor</name>
    <name type="common">Sorghum</name>
    <name type="synonym">Sorghum vulgare</name>
    <dbReference type="NCBI Taxonomy" id="4558"/>
    <lineage>
        <taxon>Eukaryota</taxon>
        <taxon>Viridiplantae</taxon>
        <taxon>Streptophyta</taxon>
        <taxon>Embryophyta</taxon>
        <taxon>Tracheophyta</taxon>
        <taxon>Spermatophyta</taxon>
        <taxon>Magnoliopsida</taxon>
        <taxon>Liliopsida</taxon>
        <taxon>Poales</taxon>
        <taxon>Poaceae</taxon>
        <taxon>PACMAD clade</taxon>
        <taxon>Panicoideae</taxon>
        <taxon>Andropogonodae</taxon>
        <taxon>Andropogoneae</taxon>
        <taxon>Sorghinae</taxon>
        <taxon>Sorghum</taxon>
    </lineage>
</organism>
<protein>
    <recommendedName>
        <fullName evidence="3">Reverse transcriptase zinc-binding domain-containing protein</fullName>
    </recommendedName>
</protein>
<dbReference type="OMA" id="CGAHEDQ"/>
<dbReference type="InParanoid" id="A0A1W0VTF4"/>
<evidence type="ECO:0008006" key="3">
    <source>
        <dbReference type="Google" id="ProtNLM"/>
    </source>
</evidence>